<keyword evidence="2" id="KW-1185">Reference proteome</keyword>
<organism evidence="1 2">
    <name type="scientific">Melghirimyces profundicolus</name>
    <dbReference type="NCBI Taxonomy" id="1242148"/>
    <lineage>
        <taxon>Bacteria</taxon>
        <taxon>Bacillati</taxon>
        <taxon>Bacillota</taxon>
        <taxon>Bacilli</taxon>
        <taxon>Bacillales</taxon>
        <taxon>Thermoactinomycetaceae</taxon>
        <taxon>Melghirimyces</taxon>
    </lineage>
</organism>
<comment type="caution">
    <text evidence="1">The sequence shown here is derived from an EMBL/GenBank/DDBJ whole genome shotgun (WGS) entry which is preliminary data.</text>
</comment>
<dbReference type="Proteomes" id="UP000244240">
    <property type="component" value="Unassembled WGS sequence"/>
</dbReference>
<dbReference type="AlphaFoldDB" id="A0A2T6AWD6"/>
<name>A0A2T6AWD6_9BACL</name>
<protein>
    <submittedName>
        <fullName evidence="1">Uncharacterized protein</fullName>
    </submittedName>
</protein>
<evidence type="ECO:0000313" key="1">
    <source>
        <dbReference type="EMBL" id="PTX48130.1"/>
    </source>
</evidence>
<evidence type="ECO:0000313" key="2">
    <source>
        <dbReference type="Proteomes" id="UP000244240"/>
    </source>
</evidence>
<dbReference type="RefSeq" id="WP_108026712.1">
    <property type="nucleotide sequence ID" value="NZ_QBKR01000047.1"/>
</dbReference>
<accession>A0A2T6AWD6</accession>
<proteinExistence type="predicted"/>
<sequence length="200" mass="23138">MKKWIVMTIIVLILIGGVYIASMEPEKTSEKSGQNDVEITQKVRVHPDGNANVFQDSEDADRMYLPRTDLFKNLHTNYVVMESYPPIYEMNVTARAKEGATTHEALRDDDRSNEYGGFVTISIRQQNNRIDLEGETRTFSIDGKKVKGIVYDDLEGSRIRARFEWKGMKYNVNLYKNVLKKPDQGEKYMLEILESFEKVK</sequence>
<reference evidence="1 2" key="1">
    <citation type="submission" date="2018-04" db="EMBL/GenBank/DDBJ databases">
        <title>Genomic Encyclopedia of Archaeal and Bacterial Type Strains, Phase II (KMG-II): from individual species to whole genera.</title>
        <authorList>
            <person name="Goeker M."/>
        </authorList>
    </citation>
    <scope>NUCLEOTIDE SEQUENCE [LARGE SCALE GENOMIC DNA]</scope>
    <source>
        <strain evidence="1 2">DSM 45787</strain>
    </source>
</reference>
<dbReference type="EMBL" id="QBKR01000047">
    <property type="protein sequence ID" value="PTX48130.1"/>
    <property type="molecule type" value="Genomic_DNA"/>
</dbReference>
<gene>
    <name evidence="1" type="ORF">C8P63_1472</name>
</gene>